<dbReference type="KEGG" id="lrs:PX52LOC_02753"/>
<dbReference type="SUPFAM" id="SSF51695">
    <property type="entry name" value="PLC-like phosphodiesterases"/>
    <property type="match status" value="1"/>
</dbReference>
<evidence type="ECO:0000313" key="4">
    <source>
        <dbReference type="Proteomes" id="UP000324974"/>
    </source>
</evidence>
<keyword evidence="4" id="KW-1185">Reference proteome</keyword>
<dbReference type="Proteomes" id="UP000324974">
    <property type="component" value="Chromosome"/>
</dbReference>
<proteinExistence type="predicted"/>
<feature type="chain" id="PRO_5023012702" evidence="1">
    <location>
        <begin position="28"/>
        <end position="615"/>
    </location>
</feature>
<feature type="domain" description="GP-PDE" evidence="2">
    <location>
        <begin position="373"/>
        <end position="614"/>
    </location>
</feature>
<reference evidence="4" key="1">
    <citation type="submission" date="2019-08" db="EMBL/GenBank/DDBJ databases">
        <title>Limnoglobus roseus gen. nov., sp. nov., a novel freshwater planctomycete with a giant genome from the family Gemmataceae.</title>
        <authorList>
            <person name="Kulichevskaya I.S."/>
            <person name="Naumoff D.G."/>
            <person name="Miroshnikov K."/>
            <person name="Ivanova A."/>
            <person name="Philippov D.A."/>
            <person name="Hakobyan A."/>
            <person name="Rijpstra I.C."/>
            <person name="Sinninghe Damste J.S."/>
            <person name="Liesack W."/>
            <person name="Dedysh S.N."/>
        </authorList>
    </citation>
    <scope>NUCLEOTIDE SEQUENCE [LARGE SCALE GENOMIC DNA]</scope>
    <source>
        <strain evidence="4">PX52</strain>
    </source>
</reference>
<dbReference type="EMBL" id="CP042425">
    <property type="protein sequence ID" value="QEL15817.1"/>
    <property type="molecule type" value="Genomic_DNA"/>
</dbReference>
<accession>A0A5C1ACF1</accession>
<evidence type="ECO:0000256" key="1">
    <source>
        <dbReference type="SAM" id="SignalP"/>
    </source>
</evidence>
<dbReference type="RefSeq" id="WP_149110593.1">
    <property type="nucleotide sequence ID" value="NZ_CP042425.1"/>
</dbReference>
<feature type="signal peptide" evidence="1">
    <location>
        <begin position="1"/>
        <end position="27"/>
    </location>
</feature>
<dbReference type="GO" id="GO:0006629">
    <property type="term" value="P:lipid metabolic process"/>
    <property type="evidence" value="ECO:0007669"/>
    <property type="project" value="InterPro"/>
</dbReference>
<organism evidence="3 4">
    <name type="scientific">Limnoglobus roseus</name>
    <dbReference type="NCBI Taxonomy" id="2598579"/>
    <lineage>
        <taxon>Bacteria</taxon>
        <taxon>Pseudomonadati</taxon>
        <taxon>Planctomycetota</taxon>
        <taxon>Planctomycetia</taxon>
        <taxon>Gemmatales</taxon>
        <taxon>Gemmataceae</taxon>
        <taxon>Limnoglobus</taxon>
    </lineage>
</organism>
<dbReference type="Gene3D" id="3.40.720.10">
    <property type="entry name" value="Alkaline Phosphatase, subunit A"/>
    <property type="match status" value="1"/>
</dbReference>
<dbReference type="SUPFAM" id="SSF53649">
    <property type="entry name" value="Alkaline phosphatase-like"/>
    <property type="match status" value="1"/>
</dbReference>
<keyword evidence="1" id="KW-0732">Signal</keyword>
<dbReference type="PANTHER" id="PTHR46211:SF1">
    <property type="entry name" value="GLYCEROPHOSPHODIESTER PHOSPHODIESTERASE, CYTOPLASMIC"/>
    <property type="match status" value="1"/>
</dbReference>
<dbReference type="Gene3D" id="3.20.20.190">
    <property type="entry name" value="Phosphatidylinositol (PI) phosphodiesterase"/>
    <property type="match status" value="1"/>
</dbReference>
<gene>
    <name evidence="3" type="ORF">PX52LOC_02753</name>
</gene>
<dbReference type="InterPro" id="IPR030395">
    <property type="entry name" value="GP_PDE_dom"/>
</dbReference>
<evidence type="ECO:0000313" key="3">
    <source>
        <dbReference type="EMBL" id="QEL15817.1"/>
    </source>
</evidence>
<dbReference type="PROSITE" id="PS51704">
    <property type="entry name" value="GP_PDE"/>
    <property type="match status" value="1"/>
</dbReference>
<dbReference type="AlphaFoldDB" id="A0A5C1ACF1"/>
<dbReference type="InterPro" id="IPR002591">
    <property type="entry name" value="Phosphodiest/P_Trfase"/>
</dbReference>
<dbReference type="Pfam" id="PF03009">
    <property type="entry name" value="GDPD"/>
    <property type="match status" value="1"/>
</dbReference>
<dbReference type="InterPro" id="IPR017946">
    <property type="entry name" value="PLC-like_Pdiesterase_TIM-brl"/>
</dbReference>
<sequence>MTRRLFASLLFLLTFAAALPAADSAKAENVVVVTLDGFRWQDFFEGADETLVDDKLGGAKDGPGLKKRYWRDTTAARREALMPFFWGTIAKQGQIFGNSTRKSLATSTNGLKFSYPGYSELFCGVADPRINSNGKRENPNLSVFEYLNKRPGFQGKVEVVGTWDVFDSIFRTQTSGVPVHVGWKPIKAEKLTDREKTLNEAMEMLPRYWPDNAYDVFTFGAAHSAIERRKPRVLYIALGETDEWAHGRRYDLYLDAAHKADKFLAEFWADLQRDPQYKDKTALLITTDHGRGKTRVDWTDHGKGVTGAEFIWMAAMGVGVPAAGEREGVLTTQNQIAATVASLVGEDFLTASPEAAKPLAFAVTTATTGVKMPEIIGHRGASFDAPENTVAAMKLAWEQNADASELDTYLTKDGKAVVIHDATTKRVAGVDLKVADHTLAELHALDVGKWKGEKFTGEKLPTLEEMLATVAPGKKVYVEVKCGPEIVPELDRLLKASGLKPEQTPVIAFNANVIAAVKKARPDVPAYWLASLKPAKGKQPPTAEELIEKAKSVNADGLDLSGEESLDATFAKKVKDAGLKLYVWTVNDAAVAKRLAPYVEGITTDRPAWLRNQLK</sequence>
<dbReference type="Pfam" id="PF01663">
    <property type="entry name" value="Phosphodiest"/>
    <property type="match status" value="1"/>
</dbReference>
<dbReference type="InterPro" id="IPR017850">
    <property type="entry name" value="Alkaline_phosphatase_core_sf"/>
</dbReference>
<name>A0A5C1ACF1_9BACT</name>
<dbReference type="OrthoDB" id="9791578at2"/>
<dbReference type="GO" id="GO:0008081">
    <property type="term" value="F:phosphoric diester hydrolase activity"/>
    <property type="evidence" value="ECO:0007669"/>
    <property type="project" value="InterPro"/>
</dbReference>
<dbReference type="CDD" id="cd08582">
    <property type="entry name" value="GDPD_like_2"/>
    <property type="match status" value="1"/>
</dbReference>
<evidence type="ECO:0000259" key="2">
    <source>
        <dbReference type="PROSITE" id="PS51704"/>
    </source>
</evidence>
<dbReference type="PANTHER" id="PTHR46211">
    <property type="entry name" value="GLYCEROPHOSPHORYL DIESTER PHOSPHODIESTERASE"/>
    <property type="match status" value="1"/>
</dbReference>
<protein>
    <submittedName>
        <fullName evidence="3">Glycerophosphodiester phosphodiesterase</fullName>
    </submittedName>
</protein>